<name>A0A768PQW8_ECOLX</name>
<dbReference type="GO" id="GO:0000731">
    <property type="term" value="P:DNA synthesis involved in DNA repair"/>
    <property type="evidence" value="ECO:0007669"/>
    <property type="project" value="TreeGrafter"/>
</dbReference>
<sequence length="377" mass="42934">MNITRLKLKNWKNFRNIDVPLHDRVYIIGPNAVGKSNFLDVFRFMSDICRDGGGLQKAVNDRGGITKLRCLQARNDTEVGITIYFEEDDNEWIYELIFKASGRGKQLIHVTSENVYKNGEHILSRPNAHDHADAVQLTQTHLEQILANQNFRVISDFFTSVTYLHIVPQLLKFAKEIGVNKIDDDPFGQGFLDRLANTQTRTRDAWLKKIQAGLSIAVPQFKELRFERDESGQPHLEARYEHWRPNAGWQKEEQFSDGTLRLIGLMWSLLEKRQLLLMEEPELSLNSEIVKFIPEIIENTLKGARNQKQIIISTHSPSLLSNNIDGNNIILFTASENGTTARTPTDDELDAMRAGFSAAEIMLPHTTPANISKIAEI</sequence>
<reference evidence="2" key="2">
    <citation type="submission" date="2019-12" db="EMBL/GenBank/DDBJ databases">
        <authorList>
            <consortium name="NCBI Pathogen Detection Project"/>
        </authorList>
    </citation>
    <scope>NUCLEOTIDE SEQUENCE</scope>
    <source>
        <strain evidence="2">EC00748</strain>
    </source>
</reference>
<dbReference type="RefSeq" id="WP_001420841.1">
    <property type="nucleotide sequence ID" value="NZ_BGCO01000153.1"/>
</dbReference>
<gene>
    <name evidence="2" type="ORF">GRD59_20520</name>
</gene>
<dbReference type="InterPro" id="IPR014555">
    <property type="entry name" value="RecF-like"/>
</dbReference>
<dbReference type="EMBL" id="DABAOZ010000032">
    <property type="protein sequence ID" value="HAH1875358.1"/>
    <property type="molecule type" value="Genomic_DNA"/>
</dbReference>
<dbReference type="PANTHER" id="PTHR32182">
    <property type="entry name" value="DNA REPLICATION AND REPAIR PROTEIN RECF"/>
    <property type="match status" value="1"/>
</dbReference>
<dbReference type="PANTHER" id="PTHR32182:SF22">
    <property type="entry name" value="ATP-DEPENDENT ENDONUCLEASE, OLD FAMILY-RELATED"/>
    <property type="match status" value="1"/>
</dbReference>
<feature type="domain" description="ATPase AAA-type core" evidence="1">
    <location>
        <begin position="27"/>
        <end position="321"/>
    </location>
</feature>
<dbReference type="GO" id="GO:0005524">
    <property type="term" value="F:ATP binding"/>
    <property type="evidence" value="ECO:0007669"/>
    <property type="project" value="InterPro"/>
</dbReference>
<reference evidence="2" key="1">
    <citation type="journal article" date="2018" name="Genome Biol.">
        <title>SKESA: strategic k-mer extension for scrupulous assemblies.</title>
        <authorList>
            <person name="Souvorov A."/>
            <person name="Agarwala R."/>
            <person name="Lipman D.J."/>
        </authorList>
    </citation>
    <scope>NUCLEOTIDE SEQUENCE</scope>
    <source>
        <strain evidence="2">EC00748</strain>
    </source>
</reference>
<dbReference type="InterPro" id="IPR027417">
    <property type="entry name" value="P-loop_NTPase"/>
</dbReference>
<dbReference type="Pfam" id="PF13304">
    <property type="entry name" value="AAA_21"/>
    <property type="match status" value="1"/>
</dbReference>
<dbReference type="CDD" id="cd00267">
    <property type="entry name" value="ABC_ATPase"/>
    <property type="match status" value="1"/>
</dbReference>
<comment type="caution">
    <text evidence="2">The sequence shown here is derived from an EMBL/GenBank/DDBJ whole genome shotgun (WGS) entry which is preliminary data.</text>
</comment>
<accession>A0A768PQW8</accession>
<dbReference type="GO" id="GO:0006302">
    <property type="term" value="P:double-strand break repair"/>
    <property type="evidence" value="ECO:0007669"/>
    <property type="project" value="TreeGrafter"/>
</dbReference>
<dbReference type="PIRSF" id="PIRSF029347">
    <property type="entry name" value="RecF"/>
    <property type="match status" value="1"/>
</dbReference>
<dbReference type="InterPro" id="IPR003959">
    <property type="entry name" value="ATPase_AAA_core"/>
</dbReference>
<dbReference type="AlphaFoldDB" id="A0A768PQW8"/>
<dbReference type="GO" id="GO:0016887">
    <property type="term" value="F:ATP hydrolysis activity"/>
    <property type="evidence" value="ECO:0007669"/>
    <property type="project" value="InterPro"/>
</dbReference>
<dbReference type="SUPFAM" id="SSF52540">
    <property type="entry name" value="P-loop containing nucleoside triphosphate hydrolases"/>
    <property type="match status" value="1"/>
</dbReference>
<evidence type="ECO:0000313" key="2">
    <source>
        <dbReference type="EMBL" id="HAH1875358.1"/>
    </source>
</evidence>
<organism evidence="2">
    <name type="scientific">Escherichia coli</name>
    <dbReference type="NCBI Taxonomy" id="562"/>
    <lineage>
        <taxon>Bacteria</taxon>
        <taxon>Pseudomonadati</taxon>
        <taxon>Pseudomonadota</taxon>
        <taxon>Gammaproteobacteria</taxon>
        <taxon>Enterobacterales</taxon>
        <taxon>Enterobacteriaceae</taxon>
        <taxon>Escherichia</taxon>
    </lineage>
</organism>
<evidence type="ECO:0000259" key="1">
    <source>
        <dbReference type="Pfam" id="PF13304"/>
    </source>
</evidence>
<protein>
    <submittedName>
        <fullName evidence="2">AAA family ATPase</fullName>
    </submittedName>
</protein>
<proteinExistence type="predicted"/>
<dbReference type="Gene3D" id="3.40.50.300">
    <property type="entry name" value="P-loop containing nucleotide triphosphate hydrolases"/>
    <property type="match status" value="1"/>
</dbReference>